<evidence type="ECO:0000313" key="4">
    <source>
        <dbReference type="Proteomes" id="UP000094795"/>
    </source>
</evidence>
<keyword evidence="4" id="KW-1185">Reference proteome</keyword>
<reference evidence="3 4" key="1">
    <citation type="submission" date="2015-12" db="EMBL/GenBank/DDBJ databases">
        <authorList>
            <person name="Shamseldin A."/>
            <person name="Moawad H."/>
            <person name="Abd El-Rahim W.M."/>
            <person name="Sadowsky M.J."/>
        </authorList>
    </citation>
    <scope>NUCLEOTIDE SEQUENCE [LARGE SCALE GENOMIC DNA]</scope>
    <source>
        <strain evidence="3 4">JC234</strain>
    </source>
</reference>
<dbReference type="SUPFAM" id="SSF51905">
    <property type="entry name" value="FAD/NAD(P)-binding domain"/>
    <property type="match status" value="1"/>
</dbReference>
<gene>
    <name evidence="3" type="ORF">AWJ14_06535</name>
</gene>
<feature type="domain" description="FAD dependent oxidoreductase" evidence="2">
    <location>
        <begin position="37"/>
        <end position="389"/>
    </location>
</feature>
<dbReference type="GO" id="GO:0016491">
    <property type="term" value="F:oxidoreductase activity"/>
    <property type="evidence" value="ECO:0007669"/>
    <property type="project" value="UniProtKB-KW"/>
</dbReference>
<dbReference type="GO" id="GO:0005737">
    <property type="term" value="C:cytoplasm"/>
    <property type="evidence" value="ECO:0007669"/>
    <property type="project" value="TreeGrafter"/>
</dbReference>
<sequence>MDAETRKRDLRKSMPLWASTPSISVITSKSPSSRSYDLIVVGAGISGALVAEALADGKRSILVIDRRKPVTGSTMASTAMIQHEIDTPLADLSRLIGPNAAARAWRRSVAAVRALGEKVAELDLSCGYREKATLYLSGEEAGARKLEAEARARRSAGLEVDYLGGADVASRFGIARAAGLVSHASASCNPAQLTAGLLRAARTRGIEIVEGVEITDLAEFGERVALATNQGSLLEAGHVVFCTGYEFLESVRHKSHSIASTWAIATPKATQALPDWLADMLVWEAADPYLYFRMTRDGRLIAGGEDEDDPEAFQSPAKLKSKTKRIAAKISALLGVSLPEPEFTWSAGFGVTPTGLPYIDRVPGMRHAYAVMGFGGNGITFSQIASEIVRAEIEGGSDPDSGLFRFPV</sequence>
<dbReference type="OrthoDB" id="311718at2"/>
<dbReference type="Pfam" id="PF01266">
    <property type="entry name" value="DAO"/>
    <property type="match status" value="1"/>
</dbReference>
<dbReference type="PANTHER" id="PTHR13847">
    <property type="entry name" value="SARCOSINE DEHYDROGENASE-RELATED"/>
    <property type="match status" value="1"/>
</dbReference>
<dbReference type="InterPro" id="IPR006076">
    <property type="entry name" value="FAD-dep_OxRdtase"/>
</dbReference>
<evidence type="ECO:0000256" key="1">
    <source>
        <dbReference type="ARBA" id="ARBA00023002"/>
    </source>
</evidence>
<accession>A0A1C1YQ60</accession>
<dbReference type="Gene3D" id="3.30.9.10">
    <property type="entry name" value="D-Amino Acid Oxidase, subunit A, domain 2"/>
    <property type="match status" value="1"/>
</dbReference>
<organism evidence="3 4">
    <name type="scientific">Hoeflea olei</name>
    <dbReference type="NCBI Taxonomy" id="1480615"/>
    <lineage>
        <taxon>Bacteria</taxon>
        <taxon>Pseudomonadati</taxon>
        <taxon>Pseudomonadota</taxon>
        <taxon>Alphaproteobacteria</taxon>
        <taxon>Hyphomicrobiales</taxon>
        <taxon>Rhizobiaceae</taxon>
        <taxon>Hoeflea</taxon>
    </lineage>
</organism>
<comment type="caution">
    <text evidence="3">The sequence shown here is derived from an EMBL/GenBank/DDBJ whole genome shotgun (WGS) entry which is preliminary data.</text>
</comment>
<dbReference type="InterPro" id="IPR036188">
    <property type="entry name" value="FAD/NAD-bd_sf"/>
</dbReference>
<dbReference type="AlphaFoldDB" id="A0A1C1YQ60"/>
<dbReference type="RefSeq" id="WP_066184600.1">
    <property type="nucleotide sequence ID" value="NZ_LQZT01000050.1"/>
</dbReference>
<evidence type="ECO:0000313" key="3">
    <source>
        <dbReference type="EMBL" id="OCW55639.1"/>
    </source>
</evidence>
<dbReference type="EMBL" id="LQZT01000050">
    <property type="protein sequence ID" value="OCW55639.1"/>
    <property type="molecule type" value="Genomic_DNA"/>
</dbReference>
<keyword evidence="1" id="KW-0560">Oxidoreductase</keyword>
<dbReference type="Gene3D" id="3.50.50.60">
    <property type="entry name" value="FAD/NAD(P)-binding domain"/>
    <property type="match status" value="1"/>
</dbReference>
<protein>
    <submittedName>
        <fullName evidence="3">FAD-dependent oxidoreductase</fullName>
    </submittedName>
</protein>
<dbReference type="Proteomes" id="UP000094795">
    <property type="component" value="Unassembled WGS sequence"/>
</dbReference>
<proteinExistence type="predicted"/>
<evidence type="ECO:0000259" key="2">
    <source>
        <dbReference type="Pfam" id="PF01266"/>
    </source>
</evidence>
<dbReference type="STRING" id="1480615.AWJ14_06535"/>
<name>A0A1C1YQ60_9HYPH</name>
<dbReference type="PANTHER" id="PTHR13847:SF201">
    <property type="entry name" value="PUTATIBE OXIDOREDUCTASE"/>
    <property type="match status" value="1"/>
</dbReference>